<proteinExistence type="predicted"/>
<reference evidence="1 2" key="1">
    <citation type="journal article" date="2012" name="BMC Genomics">
        <title>The genome sequence of Propionibacterium acidipropionici provides insights into its biotechnological and industrial potential.</title>
        <authorList>
            <person name="Parizzi L.P."/>
            <person name="Grassi M.C."/>
            <person name="Llerena L.A."/>
            <person name="Carazzolle M.F."/>
            <person name="Queiroz V.L."/>
            <person name="Lunardi I."/>
            <person name="Zeidler A.F."/>
            <person name="Teixeira P.J."/>
            <person name="Mieczkowski P."/>
            <person name="Rincones J."/>
            <person name="Pereira G.A."/>
        </authorList>
    </citation>
    <scope>NUCLEOTIDE SEQUENCE [LARGE SCALE GENOMIC DNA]</scope>
    <source>
        <strain evidence="2">ATCC 4875 / DSM 20272 / JCM 6432 / NBRC 12425 / NCIMB 8070</strain>
    </source>
</reference>
<dbReference type="AlphaFoldDB" id="K7SNH7"/>
<dbReference type="HOGENOM" id="CLU_179332_0_0_11"/>
<dbReference type="GeneID" id="88084810"/>
<sequence length="82" mass="9195">MTDTIEFEETGQVTGIRDKNYNLTWFLQSCLENALRLQTYIADAEASGDTQLVELFTKAQANSQKGAELAKPLLASRLVREE</sequence>
<organism evidence="1 2">
    <name type="scientific">Acidipropionibacterium acidipropionici (strain ATCC 4875 / DSM 20272 / JCM 6432 / NBRC 12425 / NCIMB 8070 / 4)</name>
    <name type="common">Propionibacterium acidipropionici</name>
    <dbReference type="NCBI Taxonomy" id="1171373"/>
    <lineage>
        <taxon>Bacteria</taxon>
        <taxon>Bacillati</taxon>
        <taxon>Actinomycetota</taxon>
        <taxon>Actinomycetes</taxon>
        <taxon>Propionibacteriales</taxon>
        <taxon>Propionibacteriaceae</taxon>
        <taxon>Acidipropionibacterium</taxon>
    </lineage>
</organism>
<dbReference type="RefSeq" id="WP_015071637.1">
    <property type="nucleotide sequence ID" value="NC_019395.1"/>
</dbReference>
<gene>
    <name evidence="1" type="ordered locus">PACID_29750</name>
</gene>
<dbReference type="Proteomes" id="UP000000214">
    <property type="component" value="Chromosome"/>
</dbReference>
<protein>
    <submittedName>
        <fullName evidence="1">Uncharacterized protein</fullName>
    </submittedName>
</protein>
<dbReference type="KEGG" id="pbo:PACID_29750"/>
<evidence type="ECO:0000313" key="2">
    <source>
        <dbReference type="Proteomes" id="UP000000214"/>
    </source>
</evidence>
<accession>K7SNH7</accession>
<name>K7SNH7_ACIA4</name>
<dbReference type="eggNOG" id="ENOG50331QG">
    <property type="taxonomic scope" value="Bacteria"/>
</dbReference>
<dbReference type="EMBL" id="CP003493">
    <property type="protein sequence ID" value="AFV90740.1"/>
    <property type="molecule type" value="Genomic_DNA"/>
</dbReference>
<dbReference type="STRING" id="1171373.PACID_29750"/>
<evidence type="ECO:0000313" key="1">
    <source>
        <dbReference type="EMBL" id="AFV90740.1"/>
    </source>
</evidence>
<dbReference type="PATRIC" id="fig|1171373.8.peg.2925"/>